<reference evidence="2 3" key="1">
    <citation type="journal article" date="2013" name="PLoS ONE">
        <title>The first genomic and proteomic characterization of a deep-sea sulfate reducer: insights into the piezophilic lifestyle of Desulfovibrio piezophilus.</title>
        <authorList>
            <person name="Pradel N."/>
            <person name="Ji B."/>
            <person name="Gimenez G."/>
            <person name="Talla E."/>
            <person name="Lenoble P."/>
            <person name="Garel M."/>
            <person name="Tamburini C."/>
            <person name="Fourquet P."/>
            <person name="Lebrun R."/>
            <person name="Bertin P."/>
            <person name="Denis Y."/>
            <person name="Pophillat M."/>
            <person name="Barbe V."/>
            <person name="Ollivier B."/>
            <person name="Dolla A."/>
        </authorList>
    </citation>
    <scope>NUCLEOTIDE SEQUENCE [LARGE SCALE GENOMIC DNA]</scope>
    <source>
        <strain evidence="3">DSM 10523 / SB164P1</strain>
    </source>
</reference>
<protein>
    <submittedName>
        <fullName evidence="2">Uncharacterized protein</fullName>
    </submittedName>
</protein>
<sequence length="161" mass="18123">MAKDFRKYLVEASRHEMFGRFFKELQIGLKIVASFQASATHASEPAETLDDMEAYTKWEVSLRQVNKPITVVHIGAWTHLQNQDWAKSFDKPEFQNCVTAEFLSVEEAQKCFDAVIEYAMANDQLDSEDDIRVVEPDENLKKAGGCGGCASKKKTEPATAK</sequence>
<dbReference type="BioCyc" id="DPIE1322246:BN4_RS13125-MONOMER"/>
<reference evidence="3" key="2">
    <citation type="journal article" date="2013" name="Stand. Genomic Sci.">
        <title>Complete genome sequence of Desulfocapsa sulfexigens, a marine deltaproteobacterium specialized in disproportionating inorganic sulfur compounds.</title>
        <authorList>
            <person name="Finster K.W."/>
            <person name="Kjeldsen K.U."/>
            <person name="Kube M."/>
            <person name="Reinhardt R."/>
            <person name="Mussmann M."/>
            <person name="Amann R."/>
            <person name="Schreiber L."/>
        </authorList>
    </citation>
    <scope>NUCLEOTIDE SEQUENCE [LARGE SCALE GENOMIC DNA]</scope>
    <source>
        <strain evidence="3">DSM 10523 / SB164P1</strain>
    </source>
</reference>
<dbReference type="KEGG" id="dpi:BN4_12614"/>
<dbReference type="HOGENOM" id="CLU_1632707_0_0_7"/>
<dbReference type="EMBL" id="FO203427">
    <property type="protein sequence ID" value="CCH49847.1"/>
    <property type="molecule type" value="Genomic_DNA"/>
</dbReference>
<proteinExistence type="predicted"/>
<gene>
    <name evidence="2" type="ordered locus">BN4_12614</name>
</gene>
<organism evidence="2 3">
    <name type="scientific">Pseudodesulfovibrio piezophilus (strain DSM 21447 / JCM 15486 / C1TLV30)</name>
    <name type="common">Desulfovibrio piezophilus</name>
    <dbReference type="NCBI Taxonomy" id="1322246"/>
    <lineage>
        <taxon>Bacteria</taxon>
        <taxon>Pseudomonadati</taxon>
        <taxon>Thermodesulfobacteriota</taxon>
        <taxon>Desulfovibrionia</taxon>
        <taxon>Desulfovibrionales</taxon>
        <taxon>Desulfovibrionaceae</taxon>
    </lineage>
</organism>
<dbReference type="RefSeq" id="WP_015415890.1">
    <property type="nucleotide sequence ID" value="NC_020409.1"/>
</dbReference>
<dbReference type="eggNOG" id="ENOG5032C4H">
    <property type="taxonomic scope" value="Bacteria"/>
</dbReference>
<dbReference type="Proteomes" id="UP000011724">
    <property type="component" value="Chromosome"/>
</dbReference>
<evidence type="ECO:0000313" key="3">
    <source>
        <dbReference type="Proteomes" id="UP000011724"/>
    </source>
</evidence>
<feature type="region of interest" description="Disordered" evidence="1">
    <location>
        <begin position="141"/>
        <end position="161"/>
    </location>
</feature>
<dbReference type="PATRIC" id="fig|879567.3.peg.2802"/>
<evidence type="ECO:0000256" key="1">
    <source>
        <dbReference type="SAM" id="MobiDB-lite"/>
    </source>
</evidence>
<accession>M1WTS0</accession>
<evidence type="ECO:0000313" key="2">
    <source>
        <dbReference type="EMBL" id="CCH49847.1"/>
    </source>
</evidence>
<keyword evidence="3" id="KW-1185">Reference proteome</keyword>
<dbReference type="OrthoDB" id="5455542at2"/>
<dbReference type="AlphaFoldDB" id="M1WTS0"/>
<name>M1WTS0_PSEP2</name>